<organism evidence="2">
    <name type="scientific">bioreactor metagenome</name>
    <dbReference type="NCBI Taxonomy" id="1076179"/>
    <lineage>
        <taxon>unclassified sequences</taxon>
        <taxon>metagenomes</taxon>
        <taxon>ecological metagenomes</taxon>
    </lineage>
</organism>
<evidence type="ECO:0000256" key="1">
    <source>
        <dbReference type="SAM" id="Phobius"/>
    </source>
</evidence>
<evidence type="ECO:0000313" key="2">
    <source>
        <dbReference type="EMBL" id="MPM40449.1"/>
    </source>
</evidence>
<reference evidence="2" key="1">
    <citation type="submission" date="2019-08" db="EMBL/GenBank/DDBJ databases">
        <authorList>
            <person name="Kucharzyk K."/>
            <person name="Murdoch R.W."/>
            <person name="Higgins S."/>
            <person name="Loffler F."/>
        </authorList>
    </citation>
    <scope>NUCLEOTIDE SEQUENCE</scope>
</reference>
<sequence length="268" mass="31496">MLTIKKPFMNLMQNTFLSMLTAPLTLLLFGAWRGTTFNGPNYLLLFILYLFLLFSHALERLLSKREHSKRKLPYKMILVLGFLSIVILTIIFYLSNIVLTAVLFLYLIYLILQFYPYSMANTFYEVMLQPFFKVLILSSVSFFSQANFIPLQLQYEVLPMILFHIFCLIQVQIKNTTYSNQPNSYYQELLLEHSNFLRMTTFLLPYAAGILQIVNLNSPIWAMSLFGLSILMVFPLFKRTLQNDLRIEQYLTNYAFLFTLSYSLLFLV</sequence>
<dbReference type="EMBL" id="VSSQ01009004">
    <property type="protein sequence ID" value="MPM40449.1"/>
    <property type="molecule type" value="Genomic_DNA"/>
</dbReference>
<accession>A0A644ZI02</accession>
<feature type="transmembrane region" description="Helical" evidence="1">
    <location>
        <begin position="100"/>
        <end position="118"/>
    </location>
</feature>
<feature type="transmembrane region" description="Helical" evidence="1">
    <location>
        <begin position="157"/>
        <end position="175"/>
    </location>
</feature>
<evidence type="ECO:0008006" key="3">
    <source>
        <dbReference type="Google" id="ProtNLM"/>
    </source>
</evidence>
<keyword evidence="1" id="KW-0472">Membrane</keyword>
<feature type="transmembrane region" description="Helical" evidence="1">
    <location>
        <begin position="250"/>
        <end position="267"/>
    </location>
</feature>
<protein>
    <recommendedName>
        <fullName evidence="3">Prenyltransferase</fullName>
    </recommendedName>
</protein>
<comment type="caution">
    <text evidence="2">The sequence shown here is derived from an EMBL/GenBank/DDBJ whole genome shotgun (WGS) entry which is preliminary data.</text>
</comment>
<name>A0A644ZI02_9ZZZZ</name>
<dbReference type="AlphaFoldDB" id="A0A644ZI02"/>
<feature type="transmembrane region" description="Helical" evidence="1">
    <location>
        <begin position="196"/>
        <end position="214"/>
    </location>
</feature>
<keyword evidence="1" id="KW-0812">Transmembrane</keyword>
<gene>
    <name evidence="2" type="ORF">SDC9_87093</name>
</gene>
<feature type="transmembrane region" description="Helical" evidence="1">
    <location>
        <begin position="74"/>
        <end position="94"/>
    </location>
</feature>
<keyword evidence="1" id="KW-1133">Transmembrane helix</keyword>
<feature type="transmembrane region" description="Helical" evidence="1">
    <location>
        <begin position="220"/>
        <end position="238"/>
    </location>
</feature>
<feature type="transmembrane region" description="Helical" evidence="1">
    <location>
        <begin position="43"/>
        <end position="62"/>
    </location>
</feature>
<proteinExistence type="predicted"/>